<gene>
    <name evidence="2" type="ORF">CY34DRAFT_495349</name>
</gene>
<evidence type="ECO:0000256" key="1">
    <source>
        <dbReference type="SAM" id="MobiDB-lite"/>
    </source>
</evidence>
<dbReference type="EMBL" id="KN835168">
    <property type="protein sequence ID" value="KIK45747.1"/>
    <property type="molecule type" value="Genomic_DNA"/>
</dbReference>
<sequence length="249" mass="27597">MSQPAENSPLSSMADCSDLKKPLKAVQAKRPRSDSTDEQSVMSPPFGSDGNDELSNLLLKRIRTEQHLPIQSSADEGKHTSDGFSTGENQTTEVGGKIPQSRCPISQPLLAITPQQPLRIPPYHTKPSISNNSTPTGPRPPGDRRTISNLSLELSKVRSQLTTLKHCEKGISEELIRHGVSQPKNEETAPSPHDLEARLIRLKIELQQERTQRLRAERMLCEVEKECKVPFVVPALFQAFCRISELVAP</sequence>
<proteinExistence type="predicted"/>
<name>A0A0D0BI78_9AGAM</name>
<feature type="region of interest" description="Disordered" evidence="1">
    <location>
        <begin position="1"/>
        <end position="102"/>
    </location>
</feature>
<feature type="compositionally biased region" description="Polar residues" evidence="1">
    <location>
        <begin position="82"/>
        <end position="93"/>
    </location>
</feature>
<keyword evidence="3" id="KW-1185">Reference proteome</keyword>
<reference evidence="3" key="2">
    <citation type="submission" date="2015-01" db="EMBL/GenBank/DDBJ databases">
        <title>Evolutionary Origins and Diversification of the Mycorrhizal Mutualists.</title>
        <authorList>
            <consortium name="DOE Joint Genome Institute"/>
            <consortium name="Mycorrhizal Genomics Consortium"/>
            <person name="Kohler A."/>
            <person name="Kuo A."/>
            <person name="Nagy L.G."/>
            <person name="Floudas D."/>
            <person name="Copeland A."/>
            <person name="Barry K.W."/>
            <person name="Cichocki N."/>
            <person name="Veneault-Fourrey C."/>
            <person name="LaButti K."/>
            <person name="Lindquist E.A."/>
            <person name="Lipzen A."/>
            <person name="Lundell T."/>
            <person name="Morin E."/>
            <person name="Murat C."/>
            <person name="Riley R."/>
            <person name="Ohm R."/>
            <person name="Sun H."/>
            <person name="Tunlid A."/>
            <person name="Henrissat B."/>
            <person name="Grigoriev I.V."/>
            <person name="Hibbett D.S."/>
            <person name="Martin F."/>
        </authorList>
    </citation>
    <scope>NUCLEOTIDE SEQUENCE [LARGE SCALE GENOMIC DNA]</scope>
    <source>
        <strain evidence="3">UH-Slu-Lm8-n1</strain>
    </source>
</reference>
<accession>A0A0D0BI78</accession>
<evidence type="ECO:0000313" key="3">
    <source>
        <dbReference type="Proteomes" id="UP000054485"/>
    </source>
</evidence>
<feature type="region of interest" description="Disordered" evidence="1">
    <location>
        <begin position="118"/>
        <end position="146"/>
    </location>
</feature>
<dbReference type="OrthoDB" id="3070390at2759"/>
<dbReference type="HOGENOM" id="CLU_1116375_0_0_1"/>
<dbReference type="InParanoid" id="A0A0D0BI78"/>
<protein>
    <submittedName>
        <fullName evidence="2">Unplaced genomic scaffold CY34scaffold_37, whole genome shotgun sequence</fullName>
    </submittedName>
</protein>
<reference evidence="2 3" key="1">
    <citation type="submission" date="2014-04" db="EMBL/GenBank/DDBJ databases">
        <authorList>
            <consortium name="DOE Joint Genome Institute"/>
            <person name="Kuo A."/>
            <person name="Ruytinx J."/>
            <person name="Rineau F."/>
            <person name="Colpaert J."/>
            <person name="Kohler A."/>
            <person name="Nagy L.G."/>
            <person name="Floudas D."/>
            <person name="Copeland A."/>
            <person name="Barry K.W."/>
            <person name="Cichocki N."/>
            <person name="Veneault-Fourrey C."/>
            <person name="LaButti K."/>
            <person name="Lindquist E.A."/>
            <person name="Lipzen A."/>
            <person name="Lundell T."/>
            <person name="Morin E."/>
            <person name="Murat C."/>
            <person name="Sun H."/>
            <person name="Tunlid A."/>
            <person name="Henrissat B."/>
            <person name="Grigoriev I.V."/>
            <person name="Hibbett D.S."/>
            <person name="Martin F."/>
            <person name="Nordberg H.P."/>
            <person name="Cantor M.N."/>
            <person name="Hua S.X."/>
        </authorList>
    </citation>
    <scope>NUCLEOTIDE SEQUENCE [LARGE SCALE GENOMIC DNA]</scope>
    <source>
        <strain evidence="2 3">UH-Slu-Lm8-n1</strain>
    </source>
</reference>
<evidence type="ECO:0000313" key="2">
    <source>
        <dbReference type="EMBL" id="KIK45747.1"/>
    </source>
</evidence>
<organism evidence="2 3">
    <name type="scientific">Suillus luteus UH-Slu-Lm8-n1</name>
    <dbReference type="NCBI Taxonomy" id="930992"/>
    <lineage>
        <taxon>Eukaryota</taxon>
        <taxon>Fungi</taxon>
        <taxon>Dikarya</taxon>
        <taxon>Basidiomycota</taxon>
        <taxon>Agaricomycotina</taxon>
        <taxon>Agaricomycetes</taxon>
        <taxon>Agaricomycetidae</taxon>
        <taxon>Boletales</taxon>
        <taxon>Suillineae</taxon>
        <taxon>Suillaceae</taxon>
        <taxon>Suillus</taxon>
    </lineage>
</organism>
<dbReference type="AlphaFoldDB" id="A0A0D0BI78"/>
<dbReference type="Proteomes" id="UP000054485">
    <property type="component" value="Unassembled WGS sequence"/>
</dbReference>
<feature type="compositionally biased region" description="Polar residues" evidence="1">
    <location>
        <begin position="1"/>
        <end position="11"/>
    </location>
</feature>
<dbReference type="STRING" id="930992.A0A0D0BI78"/>